<sequence length="174" mass="18523">MGKLLKAGLITAAMLASINGAFAKDTLVVGEVLEPPGLDPTANAAAGIRQVTYANLYEGLVRIVEDGTVKPLLAESWTVSDDKKTYTFKLRQGVKFHDGTPFDCPVVKFSYDRAVAPDSTNAQKGLFEPIASTECPDPATAVVTLKRPTSNFLFNMGWGDAVMVAPNSAADNKT</sequence>
<dbReference type="GO" id="GO:0015833">
    <property type="term" value="P:peptide transport"/>
    <property type="evidence" value="ECO:0007669"/>
    <property type="project" value="TreeGrafter"/>
</dbReference>
<reference evidence="8 9" key="1">
    <citation type="journal article" date="2020" name="Biotechnol. Biofuels">
        <title>New insights from the biogas microbiome by comprehensive genome-resolved metagenomics of nearly 1600 species originating from multiple anaerobic digesters.</title>
        <authorList>
            <person name="Campanaro S."/>
            <person name="Treu L."/>
            <person name="Rodriguez-R L.M."/>
            <person name="Kovalovszki A."/>
            <person name="Ziels R.M."/>
            <person name="Maus I."/>
            <person name="Zhu X."/>
            <person name="Kougias P.G."/>
            <person name="Basile A."/>
            <person name="Luo G."/>
            <person name="Schluter A."/>
            <person name="Konstantinidis K.T."/>
            <person name="Angelidaki I."/>
        </authorList>
    </citation>
    <scope>NUCLEOTIDE SEQUENCE [LARGE SCALE GENOMIC DNA]</scope>
    <source>
        <strain evidence="8">AS04akNAM_66</strain>
    </source>
</reference>
<evidence type="ECO:0000256" key="3">
    <source>
        <dbReference type="ARBA" id="ARBA00022448"/>
    </source>
</evidence>
<comment type="subcellular location">
    <subcellularLocation>
        <location evidence="1">Periplasm</location>
    </subcellularLocation>
</comment>
<dbReference type="EMBL" id="DUMN01000517">
    <property type="protein sequence ID" value="HHV69577.1"/>
    <property type="molecule type" value="Genomic_DNA"/>
</dbReference>
<dbReference type="SUPFAM" id="SSF53850">
    <property type="entry name" value="Periplasmic binding protein-like II"/>
    <property type="match status" value="1"/>
</dbReference>
<dbReference type="PANTHER" id="PTHR30290:SF38">
    <property type="entry name" value="D,D-DIPEPTIDE-BINDING PERIPLASMIC PROTEIN DDPA-RELATED"/>
    <property type="match status" value="1"/>
</dbReference>
<keyword evidence="3" id="KW-0813">Transport</keyword>
<keyword evidence="5" id="KW-0574">Periplasm</keyword>
<comment type="similarity">
    <text evidence="2">Belongs to the bacterial solute-binding protein 5 family.</text>
</comment>
<feature type="non-terminal residue" evidence="8">
    <location>
        <position position="174"/>
    </location>
</feature>
<dbReference type="Proteomes" id="UP000551563">
    <property type="component" value="Unassembled WGS sequence"/>
</dbReference>
<evidence type="ECO:0000259" key="7">
    <source>
        <dbReference type="Pfam" id="PF00496"/>
    </source>
</evidence>
<keyword evidence="4 6" id="KW-0732">Signal</keyword>
<evidence type="ECO:0000256" key="6">
    <source>
        <dbReference type="SAM" id="SignalP"/>
    </source>
</evidence>
<dbReference type="InterPro" id="IPR039424">
    <property type="entry name" value="SBP_5"/>
</dbReference>
<dbReference type="Pfam" id="PF00496">
    <property type="entry name" value="SBP_bac_5"/>
    <property type="match status" value="1"/>
</dbReference>
<evidence type="ECO:0000256" key="2">
    <source>
        <dbReference type="ARBA" id="ARBA00005695"/>
    </source>
</evidence>
<dbReference type="PANTHER" id="PTHR30290">
    <property type="entry name" value="PERIPLASMIC BINDING COMPONENT OF ABC TRANSPORTER"/>
    <property type="match status" value="1"/>
</dbReference>
<dbReference type="GO" id="GO:1904680">
    <property type="term" value="F:peptide transmembrane transporter activity"/>
    <property type="evidence" value="ECO:0007669"/>
    <property type="project" value="TreeGrafter"/>
</dbReference>
<organism evidence="8 9">
    <name type="scientific">Brucella intermedia</name>
    <dbReference type="NCBI Taxonomy" id="94625"/>
    <lineage>
        <taxon>Bacteria</taxon>
        <taxon>Pseudomonadati</taxon>
        <taxon>Pseudomonadota</taxon>
        <taxon>Alphaproteobacteria</taxon>
        <taxon>Hyphomicrobiales</taxon>
        <taxon>Brucellaceae</taxon>
        <taxon>Brucella/Ochrobactrum group</taxon>
        <taxon>Brucella</taxon>
    </lineage>
</organism>
<protein>
    <submittedName>
        <fullName evidence="8">ABC transporter substrate-binding protein</fullName>
    </submittedName>
</protein>
<evidence type="ECO:0000256" key="5">
    <source>
        <dbReference type="ARBA" id="ARBA00022764"/>
    </source>
</evidence>
<dbReference type="AlphaFoldDB" id="A0A7V6U183"/>
<feature type="domain" description="Solute-binding protein family 5" evidence="7">
    <location>
        <begin position="68"/>
        <end position="157"/>
    </location>
</feature>
<dbReference type="GO" id="GO:0030313">
    <property type="term" value="C:cell envelope"/>
    <property type="evidence" value="ECO:0007669"/>
    <property type="project" value="UniProtKB-SubCell"/>
</dbReference>
<comment type="caution">
    <text evidence="8">The sequence shown here is derived from an EMBL/GenBank/DDBJ whole genome shotgun (WGS) entry which is preliminary data.</text>
</comment>
<accession>A0A7V6U183</accession>
<gene>
    <name evidence="8" type="ORF">GXX48_18365</name>
</gene>
<proteinExistence type="inferred from homology"/>
<evidence type="ECO:0000256" key="1">
    <source>
        <dbReference type="ARBA" id="ARBA00004418"/>
    </source>
</evidence>
<dbReference type="InterPro" id="IPR000914">
    <property type="entry name" value="SBP_5_dom"/>
</dbReference>
<dbReference type="Gene3D" id="3.40.190.10">
    <property type="entry name" value="Periplasmic binding protein-like II"/>
    <property type="match status" value="1"/>
</dbReference>
<evidence type="ECO:0000313" key="8">
    <source>
        <dbReference type="EMBL" id="HHV69577.1"/>
    </source>
</evidence>
<evidence type="ECO:0000313" key="9">
    <source>
        <dbReference type="Proteomes" id="UP000551563"/>
    </source>
</evidence>
<name>A0A7V6U183_9HYPH</name>
<evidence type="ECO:0000256" key="4">
    <source>
        <dbReference type="ARBA" id="ARBA00022729"/>
    </source>
</evidence>
<feature type="chain" id="PRO_5031444194" evidence="6">
    <location>
        <begin position="24"/>
        <end position="174"/>
    </location>
</feature>
<feature type="signal peptide" evidence="6">
    <location>
        <begin position="1"/>
        <end position="23"/>
    </location>
</feature>